<evidence type="ECO:0000256" key="1">
    <source>
        <dbReference type="ARBA" id="ARBA00023224"/>
    </source>
</evidence>
<dbReference type="SUPFAM" id="SSF58104">
    <property type="entry name" value="Methyl-accepting chemotaxis protein (MCP) signaling domain"/>
    <property type="match status" value="1"/>
</dbReference>
<feature type="coiled-coil region" evidence="4">
    <location>
        <begin position="579"/>
        <end position="613"/>
    </location>
</feature>
<dbReference type="SUPFAM" id="SSF158472">
    <property type="entry name" value="HAMP domain-like"/>
    <property type="match status" value="1"/>
</dbReference>
<dbReference type="SMART" id="SM00304">
    <property type="entry name" value="HAMP"/>
    <property type="match status" value="2"/>
</dbReference>
<evidence type="ECO:0000256" key="2">
    <source>
        <dbReference type="ARBA" id="ARBA00029447"/>
    </source>
</evidence>
<protein>
    <submittedName>
        <fullName evidence="9">Methyl-accepting chemotaxis protein</fullName>
    </submittedName>
</protein>
<dbReference type="GO" id="GO:0006935">
    <property type="term" value="P:chemotaxis"/>
    <property type="evidence" value="ECO:0007669"/>
    <property type="project" value="InterPro"/>
</dbReference>
<feature type="region of interest" description="Disordered" evidence="5">
    <location>
        <begin position="790"/>
        <end position="814"/>
    </location>
</feature>
<feature type="domain" description="HAMP" evidence="8">
    <location>
        <begin position="444"/>
        <end position="489"/>
    </location>
</feature>
<keyword evidence="6" id="KW-0812">Transmembrane</keyword>
<dbReference type="EMBL" id="JAMQOM010000003">
    <property type="protein sequence ID" value="MDS0221360.1"/>
    <property type="molecule type" value="Genomic_DNA"/>
</dbReference>
<feature type="transmembrane region" description="Helical" evidence="6">
    <location>
        <begin position="24"/>
        <end position="48"/>
    </location>
</feature>
<dbReference type="CDD" id="cd11386">
    <property type="entry name" value="MCP_signal"/>
    <property type="match status" value="1"/>
</dbReference>
<feature type="compositionally biased region" description="Low complexity" evidence="5">
    <location>
        <begin position="739"/>
        <end position="763"/>
    </location>
</feature>
<dbReference type="AlphaFoldDB" id="A0AAE4JHD6"/>
<feature type="region of interest" description="Disordered" evidence="5">
    <location>
        <begin position="739"/>
        <end position="766"/>
    </location>
</feature>
<evidence type="ECO:0000259" key="8">
    <source>
        <dbReference type="PROSITE" id="PS50885"/>
    </source>
</evidence>
<evidence type="ECO:0000313" key="10">
    <source>
        <dbReference type="Proteomes" id="UP001253439"/>
    </source>
</evidence>
<proteinExistence type="inferred from homology"/>
<evidence type="ECO:0000256" key="5">
    <source>
        <dbReference type="SAM" id="MobiDB-lite"/>
    </source>
</evidence>
<evidence type="ECO:0000256" key="3">
    <source>
        <dbReference type="PROSITE-ProRule" id="PRU00284"/>
    </source>
</evidence>
<dbReference type="RefSeq" id="WP_310896012.1">
    <property type="nucleotide sequence ID" value="NZ_JAMQOM010000003.1"/>
</dbReference>
<dbReference type="PANTHER" id="PTHR32089">
    <property type="entry name" value="METHYL-ACCEPTING CHEMOTAXIS PROTEIN MCPB"/>
    <property type="match status" value="1"/>
</dbReference>
<evidence type="ECO:0000313" key="9">
    <source>
        <dbReference type="EMBL" id="MDS0221360.1"/>
    </source>
</evidence>
<dbReference type="GO" id="GO:0007165">
    <property type="term" value="P:signal transduction"/>
    <property type="evidence" value="ECO:0007669"/>
    <property type="project" value="UniProtKB-KW"/>
</dbReference>
<feature type="coiled-coil region" evidence="4">
    <location>
        <begin position="403"/>
        <end position="441"/>
    </location>
</feature>
<dbReference type="InterPro" id="IPR004090">
    <property type="entry name" value="Chemotax_Me-accpt_rcpt"/>
</dbReference>
<comment type="similarity">
    <text evidence="2">Belongs to the methyl-accepting chemotaxis (MCP) protein family.</text>
</comment>
<evidence type="ECO:0000256" key="4">
    <source>
        <dbReference type="SAM" id="Coils"/>
    </source>
</evidence>
<dbReference type="GO" id="GO:0016020">
    <property type="term" value="C:membrane"/>
    <property type="evidence" value="ECO:0007669"/>
    <property type="project" value="InterPro"/>
</dbReference>
<feature type="domain" description="Methyl-accepting transducer" evidence="7">
    <location>
        <begin position="508"/>
        <end position="744"/>
    </location>
</feature>
<keyword evidence="6" id="KW-1133">Transmembrane helix</keyword>
<dbReference type="Gene3D" id="3.30.450.20">
    <property type="entry name" value="PAS domain"/>
    <property type="match status" value="1"/>
</dbReference>
<reference evidence="9 10" key="1">
    <citation type="submission" date="2022-06" db="EMBL/GenBank/DDBJ databases">
        <title>Haloarcula sp. a new haloarchaeum isolate from saline soil.</title>
        <authorList>
            <person name="Strakova D."/>
            <person name="Galisteo C."/>
            <person name="Sanchez-Porro C."/>
            <person name="Ventosa A."/>
        </authorList>
    </citation>
    <scope>NUCLEOTIDE SEQUENCE [LARGE SCALE GENOMIC DNA]</scope>
    <source>
        <strain evidence="9 10">S1AR25-5A</strain>
    </source>
</reference>
<dbReference type="PROSITE" id="PS50885">
    <property type="entry name" value="HAMP"/>
    <property type="match status" value="2"/>
</dbReference>
<dbReference type="Pfam" id="PF00015">
    <property type="entry name" value="MCPsignal"/>
    <property type="match status" value="1"/>
</dbReference>
<accession>A0AAE4JHD6</accession>
<dbReference type="PROSITE" id="PS50111">
    <property type="entry name" value="CHEMOTAXIS_TRANSDUC_2"/>
    <property type="match status" value="1"/>
</dbReference>
<dbReference type="InterPro" id="IPR004089">
    <property type="entry name" value="MCPsignal_dom"/>
</dbReference>
<dbReference type="CDD" id="cd06225">
    <property type="entry name" value="HAMP"/>
    <property type="match status" value="2"/>
</dbReference>
<sequence length="814" mass="85839">MSSLHKRIIAATERSLPDSIRTRYAAKFGVLLLGVVLVLALGGAAIHLETQSLVEGQTEDQIRGVAESEASSISDWAATKQSTASFLADSVSDRSASTSATDHQRWLEQKLIGLPGDVRSLHYVDADDGTVIASTDDDLNGASLAAVDQPWTDDSGAVVSSGPTGSSKPYKRGNEPVIAFLQPAGDGKYMVLTASLESRSHGFTSPFATGDVKVVGSDGTIILDNRKASILEAYEATGDGTATAVESALSGETGYAQVSARTGMDEGEYVMAYTPVTGTEWALLYHVPANQAFALQSAVSENIALLVALAVGALFVVGMTIGRGTAQALSRVAETAEDIAAGEINSTLPETTRVDEMGQLYNSFASMQSYLTTAANQADALAEKRFDDPALDESIPGEFGAALEEMGEDIQTLITDVEAARDEAEAAKEDAESMASALESKAAEFSDVMDRSAAGDLTQRMATDSDYDAMVDIAESFNEMIAELERTVTRIEGFAGTVDTSTEAISASAQEVRSASEQVSESVQQIADGAEEQNENIQQVSDEMTDLSATVEEITSSTDEVASKSQQAVNAGESGREYAQQAAAEIETLERKSSEAIEQVESLAEEMERISEVTTLIDEIAEQTNMLALNANIEAARAGEAGEGFAVVAREIKTLAEETQDATTDIESMIAEIQSRTDATVEDMQDMGESVDTGKETVENATDALADIVQRVDEANDGVQAISDATDEQAASMEEVVSMAEEVGSISEETSAESENVAASAEEQTASITEVTERIQSLSSQASDLKGLIDQFETGRVGDSEGTRGRGEAAPTDD</sequence>
<name>A0AAE4JHD6_9EURY</name>
<feature type="domain" description="HAMP" evidence="8">
    <location>
        <begin position="323"/>
        <end position="376"/>
    </location>
</feature>
<feature type="coiled-coil region" evidence="4">
    <location>
        <begin position="523"/>
        <end position="550"/>
    </location>
</feature>
<dbReference type="Proteomes" id="UP001253439">
    <property type="component" value="Unassembled WGS sequence"/>
</dbReference>
<keyword evidence="1 3" id="KW-0807">Transducer</keyword>
<dbReference type="GO" id="GO:0004888">
    <property type="term" value="F:transmembrane signaling receptor activity"/>
    <property type="evidence" value="ECO:0007669"/>
    <property type="project" value="InterPro"/>
</dbReference>
<dbReference type="InterPro" id="IPR003660">
    <property type="entry name" value="HAMP_dom"/>
</dbReference>
<keyword evidence="6" id="KW-0472">Membrane</keyword>
<keyword evidence="10" id="KW-1185">Reference proteome</keyword>
<organism evidence="9 10">
    <name type="scientific">Haloarcula terrestris</name>
    <dbReference type="NCBI Taxonomy" id="2950533"/>
    <lineage>
        <taxon>Archaea</taxon>
        <taxon>Methanobacteriati</taxon>
        <taxon>Methanobacteriota</taxon>
        <taxon>Stenosarchaea group</taxon>
        <taxon>Halobacteria</taxon>
        <taxon>Halobacteriales</taxon>
        <taxon>Haloarculaceae</taxon>
        <taxon>Haloarcula</taxon>
    </lineage>
</organism>
<dbReference type="Pfam" id="PF00672">
    <property type="entry name" value="HAMP"/>
    <property type="match status" value="1"/>
</dbReference>
<dbReference type="Gene3D" id="1.10.287.950">
    <property type="entry name" value="Methyl-accepting chemotaxis protein"/>
    <property type="match status" value="1"/>
</dbReference>
<feature type="compositionally biased region" description="Basic and acidic residues" evidence="5">
    <location>
        <begin position="796"/>
        <end position="807"/>
    </location>
</feature>
<gene>
    <name evidence="9" type="ORF">NDI54_08360</name>
</gene>
<dbReference type="SMART" id="SM00283">
    <property type="entry name" value="MA"/>
    <property type="match status" value="1"/>
</dbReference>
<dbReference type="PRINTS" id="PR00260">
    <property type="entry name" value="CHEMTRNSDUCR"/>
</dbReference>
<comment type="caution">
    <text evidence="9">The sequence shown here is derived from an EMBL/GenBank/DDBJ whole genome shotgun (WGS) entry which is preliminary data.</text>
</comment>
<dbReference type="PANTHER" id="PTHR32089:SF112">
    <property type="entry name" value="LYSOZYME-LIKE PROTEIN-RELATED"/>
    <property type="match status" value="1"/>
</dbReference>
<keyword evidence="4" id="KW-0175">Coiled coil</keyword>
<dbReference type="Gene3D" id="6.10.340.10">
    <property type="match status" value="1"/>
</dbReference>
<evidence type="ECO:0000256" key="6">
    <source>
        <dbReference type="SAM" id="Phobius"/>
    </source>
</evidence>
<evidence type="ECO:0000259" key="7">
    <source>
        <dbReference type="PROSITE" id="PS50111"/>
    </source>
</evidence>